<keyword evidence="1" id="KW-0812">Transmembrane</keyword>
<organism evidence="3 4">
    <name type="scientific">Streptacidiphilus monticola</name>
    <dbReference type="NCBI Taxonomy" id="2161674"/>
    <lineage>
        <taxon>Bacteria</taxon>
        <taxon>Bacillati</taxon>
        <taxon>Actinomycetota</taxon>
        <taxon>Actinomycetes</taxon>
        <taxon>Kitasatosporales</taxon>
        <taxon>Streptomycetaceae</taxon>
        <taxon>Streptacidiphilus</taxon>
    </lineage>
</organism>
<feature type="transmembrane region" description="Helical" evidence="1">
    <location>
        <begin position="52"/>
        <end position="75"/>
    </location>
</feature>
<dbReference type="NCBIfam" id="NF047864">
    <property type="entry name" value="CBU_0592_membra"/>
    <property type="match status" value="1"/>
</dbReference>
<evidence type="ECO:0000313" key="4">
    <source>
        <dbReference type="Proteomes" id="UP001596174"/>
    </source>
</evidence>
<evidence type="ECO:0000256" key="1">
    <source>
        <dbReference type="SAM" id="Phobius"/>
    </source>
</evidence>
<keyword evidence="1" id="KW-1133">Transmembrane helix</keyword>
<accession>A0ABW1FWH8</accession>
<gene>
    <name evidence="3" type="ORF">ACFP3V_01935</name>
</gene>
<keyword evidence="4" id="KW-1185">Reference proteome</keyword>
<evidence type="ECO:0000313" key="3">
    <source>
        <dbReference type="EMBL" id="MFC5905981.1"/>
    </source>
</evidence>
<comment type="caution">
    <text evidence="3">The sequence shown here is derived from an EMBL/GenBank/DDBJ whole genome shotgun (WGS) entry which is preliminary data.</text>
</comment>
<evidence type="ECO:0000259" key="2">
    <source>
        <dbReference type="Pfam" id="PF26604"/>
    </source>
</evidence>
<dbReference type="Pfam" id="PF26604">
    <property type="entry name" value="CBU_0592"/>
    <property type="match status" value="1"/>
</dbReference>
<dbReference type="Proteomes" id="UP001596174">
    <property type="component" value="Unassembled WGS sequence"/>
</dbReference>
<dbReference type="InterPro" id="IPR058058">
    <property type="entry name" value="CBU_0592-like"/>
</dbReference>
<feature type="domain" description="CBU-0592-like" evidence="2">
    <location>
        <begin position="4"/>
        <end position="76"/>
    </location>
</feature>
<reference evidence="4" key="1">
    <citation type="journal article" date="2019" name="Int. J. Syst. Evol. Microbiol.">
        <title>The Global Catalogue of Microorganisms (GCM) 10K type strain sequencing project: providing services to taxonomists for standard genome sequencing and annotation.</title>
        <authorList>
            <consortium name="The Broad Institute Genomics Platform"/>
            <consortium name="The Broad Institute Genome Sequencing Center for Infectious Disease"/>
            <person name="Wu L."/>
            <person name="Ma J."/>
        </authorList>
    </citation>
    <scope>NUCLEOTIDE SEQUENCE [LARGE SCALE GENOMIC DNA]</scope>
    <source>
        <strain evidence="4">JCM 4816</strain>
    </source>
</reference>
<proteinExistence type="predicted"/>
<dbReference type="RefSeq" id="WP_380578943.1">
    <property type="nucleotide sequence ID" value="NZ_JBHSQJ010000006.1"/>
</dbReference>
<dbReference type="EMBL" id="JBHSQJ010000006">
    <property type="protein sequence ID" value="MFC5905981.1"/>
    <property type="molecule type" value="Genomic_DNA"/>
</dbReference>
<name>A0ABW1FWH8_9ACTN</name>
<protein>
    <recommendedName>
        <fullName evidence="2">CBU-0592-like domain-containing protein</fullName>
    </recommendedName>
</protein>
<keyword evidence="1" id="KW-0472">Membrane</keyword>
<sequence length="82" mass="8634">MNEQFVQIAGSVLVLIPFALAQAGRVSARSRSYLLFNLIGSGALAADAALTVQWGFLLLEGTWAVVSLLGLLGVLKGRQPAH</sequence>